<protein>
    <submittedName>
        <fullName evidence="3">TIGR03620 family F420-dependent LLM class oxidoreductase</fullName>
    </submittedName>
</protein>
<feature type="domain" description="Luciferase-like" evidence="2">
    <location>
        <begin position="15"/>
        <end position="265"/>
    </location>
</feature>
<dbReference type="GO" id="GO:0016705">
    <property type="term" value="F:oxidoreductase activity, acting on paired donors, with incorporation or reduction of molecular oxygen"/>
    <property type="evidence" value="ECO:0007669"/>
    <property type="project" value="InterPro"/>
</dbReference>
<evidence type="ECO:0000256" key="1">
    <source>
        <dbReference type="ARBA" id="ARBA00023002"/>
    </source>
</evidence>
<dbReference type="OrthoDB" id="4760590at2"/>
<dbReference type="InterPro" id="IPR019922">
    <property type="entry name" value="Lucif-like_OxRdatse_MSMEG_4141"/>
</dbReference>
<evidence type="ECO:0000313" key="4">
    <source>
        <dbReference type="Proteomes" id="UP000307808"/>
    </source>
</evidence>
<dbReference type="PANTHER" id="PTHR43244:SF1">
    <property type="entry name" value="5,10-METHYLENETETRAHYDROMETHANOPTERIN REDUCTASE"/>
    <property type="match status" value="1"/>
</dbReference>
<accession>A0A4U2YV41</accession>
<dbReference type="InterPro" id="IPR011251">
    <property type="entry name" value="Luciferase-like_dom"/>
</dbReference>
<proteinExistence type="predicted"/>
<dbReference type="SUPFAM" id="SSF51679">
    <property type="entry name" value="Bacterial luciferase-like"/>
    <property type="match status" value="1"/>
</dbReference>
<dbReference type="Pfam" id="PF00296">
    <property type="entry name" value="Bac_luciferase"/>
    <property type="match status" value="1"/>
</dbReference>
<gene>
    <name evidence="3" type="ORF">FC770_00330</name>
</gene>
<comment type="caution">
    <text evidence="3">The sequence shown here is derived from an EMBL/GenBank/DDBJ whole genome shotgun (WGS) entry which is preliminary data.</text>
</comment>
<dbReference type="InterPro" id="IPR036661">
    <property type="entry name" value="Luciferase-like_sf"/>
</dbReference>
<name>A0A4U2YV41_9ACTN</name>
<evidence type="ECO:0000259" key="2">
    <source>
        <dbReference type="Pfam" id="PF00296"/>
    </source>
</evidence>
<sequence length="290" mass="30564">MGRVGLWTNQLNGLGAAEQRDVLQEVEGLGFGTLWSGESATGREAFTHSALALAATERLVVATGVASIWARDASATASAQRVLAETFPGRFLLGLGVSHGALVGARGHTYDKPLTAMREHLRAMDAHPTGDLPPLTVPAPRVLGALGPAMLELARDLADGAHPFLVPPEHTALARDLLGPGKLLAPHQAVVLHDEVEVARAIARTDLKGRLRLPNYRRSLARFGFTEGDFGGGGSDALVERMYVCGDEAAVAARVAEHLEAGADHVALHLLDGQRAVPPLAGWRRLAALV</sequence>
<dbReference type="EMBL" id="SZPY01000001">
    <property type="protein sequence ID" value="TKI64835.1"/>
    <property type="molecule type" value="Genomic_DNA"/>
</dbReference>
<organism evidence="3 4">
    <name type="scientific">Nocardioides jishulii</name>
    <dbReference type="NCBI Taxonomy" id="2575440"/>
    <lineage>
        <taxon>Bacteria</taxon>
        <taxon>Bacillati</taxon>
        <taxon>Actinomycetota</taxon>
        <taxon>Actinomycetes</taxon>
        <taxon>Propionibacteriales</taxon>
        <taxon>Nocardioidaceae</taxon>
        <taxon>Nocardioides</taxon>
    </lineage>
</organism>
<keyword evidence="4" id="KW-1185">Reference proteome</keyword>
<reference evidence="3 4" key="1">
    <citation type="submission" date="2019-04" db="EMBL/GenBank/DDBJ databases">
        <authorList>
            <person name="Dong K."/>
        </authorList>
    </citation>
    <scope>NUCLEOTIDE SEQUENCE [LARGE SCALE GENOMIC DNA]</scope>
    <source>
        <strain evidence="4">dk3543</strain>
    </source>
</reference>
<dbReference type="Gene3D" id="3.20.20.30">
    <property type="entry name" value="Luciferase-like domain"/>
    <property type="match status" value="1"/>
</dbReference>
<dbReference type="NCBIfam" id="TIGR03620">
    <property type="entry name" value="F420_MSMEG_4141"/>
    <property type="match status" value="1"/>
</dbReference>
<dbReference type="AlphaFoldDB" id="A0A4U2YV41"/>
<dbReference type="Proteomes" id="UP000307808">
    <property type="component" value="Unassembled WGS sequence"/>
</dbReference>
<dbReference type="PANTHER" id="PTHR43244">
    <property type="match status" value="1"/>
</dbReference>
<keyword evidence="1" id="KW-0560">Oxidoreductase</keyword>
<evidence type="ECO:0000313" key="3">
    <source>
        <dbReference type="EMBL" id="TKI64835.1"/>
    </source>
</evidence>
<dbReference type="InterPro" id="IPR050564">
    <property type="entry name" value="F420-G6PD/mer"/>
</dbReference>